<proteinExistence type="inferred from homology"/>
<evidence type="ECO:0000256" key="3">
    <source>
        <dbReference type="ARBA" id="ARBA00022485"/>
    </source>
</evidence>
<dbReference type="EMBL" id="FXWK01000001">
    <property type="protein sequence ID" value="SMQ74197.1"/>
    <property type="molecule type" value="Genomic_DNA"/>
</dbReference>
<dbReference type="GO" id="GO:0051539">
    <property type="term" value="F:4 iron, 4 sulfur cluster binding"/>
    <property type="evidence" value="ECO:0007669"/>
    <property type="project" value="UniProtKB-KW"/>
</dbReference>
<dbReference type="GO" id="GO:0006281">
    <property type="term" value="P:DNA repair"/>
    <property type="evidence" value="ECO:0007669"/>
    <property type="project" value="UniProtKB-KW"/>
</dbReference>
<dbReference type="RefSeq" id="WP_086470522.1">
    <property type="nucleotide sequence ID" value="NZ_FXWK01000001.1"/>
</dbReference>
<evidence type="ECO:0000256" key="6">
    <source>
        <dbReference type="ARBA" id="ARBA00022801"/>
    </source>
</evidence>
<protein>
    <recommendedName>
        <fullName evidence="2">Type-4 uracil-DNA glycosylase</fullName>
    </recommendedName>
</protein>
<evidence type="ECO:0000256" key="9">
    <source>
        <dbReference type="ARBA" id="ARBA00023204"/>
    </source>
</evidence>
<dbReference type="Proteomes" id="UP000194474">
    <property type="component" value="Unassembled WGS sequence"/>
</dbReference>
<dbReference type="SMART" id="SM00986">
    <property type="entry name" value="UDG"/>
    <property type="match status" value="1"/>
</dbReference>
<keyword evidence="7" id="KW-0408">Iron</keyword>
<dbReference type="NCBIfam" id="TIGR00758">
    <property type="entry name" value="UDG_fam4"/>
    <property type="match status" value="1"/>
</dbReference>
<dbReference type="Gene3D" id="3.40.470.10">
    <property type="entry name" value="Uracil-DNA glycosylase-like domain"/>
    <property type="match status" value="1"/>
</dbReference>
<keyword evidence="8" id="KW-0411">Iron-sulfur</keyword>
<dbReference type="OrthoDB" id="5290748at2"/>
<dbReference type="InterPro" id="IPR005122">
    <property type="entry name" value="Uracil-DNA_glycosylase-like"/>
</dbReference>
<evidence type="ECO:0000256" key="8">
    <source>
        <dbReference type="ARBA" id="ARBA00023014"/>
    </source>
</evidence>
<dbReference type="NCBIfam" id="TIGR03914">
    <property type="entry name" value="UDG_fam_dom"/>
    <property type="match status" value="1"/>
</dbReference>
<evidence type="ECO:0000313" key="11">
    <source>
        <dbReference type="EMBL" id="SMQ74197.1"/>
    </source>
</evidence>
<dbReference type="SMART" id="SM00987">
    <property type="entry name" value="UreE_C"/>
    <property type="match status" value="1"/>
</dbReference>
<dbReference type="AlphaFoldDB" id="A0A1Y6FHK6"/>
<dbReference type="InterPro" id="IPR005273">
    <property type="entry name" value="Ura-DNA_glyco_family4"/>
</dbReference>
<evidence type="ECO:0000256" key="2">
    <source>
        <dbReference type="ARBA" id="ARBA00019403"/>
    </source>
</evidence>
<dbReference type="CDD" id="cd10030">
    <property type="entry name" value="UDG-F4_TTUDGA_SPO1dp_like"/>
    <property type="match status" value="1"/>
</dbReference>
<dbReference type="SUPFAM" id="SSF52141">
    <property type="entry name" value="Uracil-DNA glycosylase-like"/>
    <property type="match status" value="1"/>
</dbReference>
<feature type="domain" description="Uracil-DNA glycosylase-like" evidence="10">
    <location>
        <begin position="309"/>
        <end position="472"/>
    </location>
</feature>
<dbReference type="Pfam" id="PF03167">
    <property type="entry name" value="UDG"/>
    <property type="match status" value="1"/>
</dbReference>
<evidence type="ECO:0000256" key="4">
    <source>
        <dbReference type="ARBA" id="ARBA00022723"/>
    </source>
</evidence>
<evidence type="ECO:0000259" key="10">
    <source>
        <dbReference type="SMART" id="SM00986"/>
    </source>
</evidence>
<evidence type="ECO:0000256" key="1">
    <source>
        <dbReference type="ARBA" id="ARBA00006521"/>
    </source>
</evidence>
<keyword evidence="3" id="KW-0004">4Fe-4S</keyword>
<evidence type="ECO:0000256" key="7">
    <source>
        <dbReference type="ARBA" id="ARBA00023004"/>
    </source>
</evidence>
<keyword evidence="12" id="KW-1185">Reference proteome</keyword>
<keyword evidence="6" id="KW-0378">Hydrolase</keyword>
<dbReference type="InterPro" id="IPR025404">
    <property type="entry name" value="DUF4130"/>
</dbReference>
<sequence>MLAVRLQKLNDFSEWRDKARRLLVAGMPPSQLVWRAASDENGLFEAGDDMLPTADGPVGTVPRSFIDLAHEVIQHSNLERFAILYRVLWRLQADPRLLSNAGDKDNSLLTNMASAVRRDAHKMKAFVRFRSVLSENGETFLAWFEPDHYVLEATAPFFARRFAGMRWGIVTPYASAWWDMEKIEFGPGGNKGDVPAEDAVEDDWKTYYASIFNPARLKVSMMKSEMPVKYWRNLPEAEIISPLIRNAKAMEQEMIERAATQPPAHHLRRKAREPEVQQNHELTSLAAAREAVQDCRRCPLYEQATQAVFGEGPEQAQVMFVGEQPGDQEDLAGRPFVGPAGQVFDEAIEKVGIDRKRIYVTNAVKHFKFEPRGKRRIHQRPDGGEVQACKFWLNLELQFVKPRLVVALGATAAQSLLGKASVTISKLRGQPIEMPDGSMLLVTNHPSYLLRIPDAEGRQVERAKFEADLALARDMLLSLEKSGSARGNA</sequence>
<dbReference type="PANTHER" id="PTHR33693:SF9">
    <property type="entry name" value="TYPE-4 URACIL-DNA GLYCOSYLASE"/>
    <property type="match status" value="1"/>
</dbReference>
<dbReference type="NCBIfam" id="TIGR03915">
    <property type="entry name" value="SAM_7_link_chp"/>
    <property type="match status" value="1"/>
</dbReference>
<reference evidence="12" key="1">
    <citation type="submission" date="2017-04" db="EMBL/GenBank/DDBJ databases">
        <authorList>
            <person name="Varghese N."/>
            <person name="Submissions S."/>
        </authorList>
    </citation>
    <scope>NUCLEOTIDE SEQUENCE [LARGE SCALE GENOMIC DNA]</scope>
</reference>
<organism evidence="11 12">
    <name type="scientific">Devosia lucknowensis</name>
    <dbReference type="NCBI Taxonomy" id="1096929"/>
    <lineage>
        <taxon>Bacteria</taxon>
        <taxon>Pseudomonadati</taxon>
        <taxon>Pseudomonadota</taxon>
        <taxon>Alphaproteobacteria</taxon>
        <taxon>Hyphomicrobiales</taxon>
        <taxon>Devosiaceae</taxon>
        <taxon>Devosia</taxon>
    </lineage>
</organism>
<dbReference type="InterPro" id="IPR051536">
    <property type="entry name" value="UDG_Type-4/5"/>
</dbReference>
<dbReference type="Pfam" id="PF13566">
    <property type="entry name" value="DUF4130"/>
    <property type="match status" value="1"/>
</dbReference>
<keyword evidence="5" id="KW-0227">DNA damage</keyword>
<keyword evidence="4" id="KW-0479">Metal-binding</keyword>
<evidence type="ECO:0000313" key="12">
    <source>
        <dbReference type="Proteomes" id="UP000194474"/>
    </source>
</evidence>
<dbReference type="PANTHER" id="PTHR33693">
    <property type="entry name" value="TYPE-5 URACIL-DNA GLYCOSYLASE"/>
    <property type="match status" value="1"/>
</dbReference>
<evidence type="ECO:0000256" key="5">
    <source>
        <dbReference type="ARBA" id="ARBA00022763"/>
    </source>
</evidence>
<comment type="similarity">
    <text evidence="1">Belongs to the uracil-DNA glycosylase (UDG) superfamily. Type 4 (UDGa) family.</text>
</comment>
<dbReference type="GO" id="GO:0097506">
    <property type="term" value="F:deaminated base DNA N-glycosylase activity"/>
    <property type="evidence" value="ECO:0007669"/>
    <property type="project" value="UniProtKB-ARBA"/>
</dbReference>
<keyword evidence="9" id="KW-0234">DNA repair</keyword>
<dbReference type="InterPro" id="IPR036895">
    <property type="entry name" value="Uracil-DNA_glycosylase-like_sf"/>
</dbReference>
<dbReference type="InterPro" id="IPR023875">
    <property type="entry name" value="DNA_repair_put"/>
</dbReference>
<dbReference type="GO" id="GO:0046872">
    <property type="term" value="F:metal ion binding"/>
    <property type="evidence" value="ECO:0007669"/>
    <property type="project" value="UniProtKB-KW"/>
</dbReference>
<accession>A0A1Y6FHK6</accession>
<name>A0A1Y6FHK6_9HYPH</name>
<gene>
    <name evidence="11" type="ORF">SAMN06295905_2288</name>
</gene>